<evidence type="ECO:0000259" key="2">
    <source>
        <dbReference type="Pfam" id="PF16327"/>
    </source>
</evidence>
<feature type="transmembrane region" description="Helical" evidence="1">
    <location>
        <begin position="73"/>
        <end position="90"/>
    </location>
</feature>
<protein>
    <submittedName>
        <fullName evidence="3">Cytochrome c biogenesis factor</fullName>
    </submittedName>
</protein>
<keyword evidence="1" id="KW-0472">Membrane</keyword>
<comment type="caution">
    <text evidence="3">The sequence shown here is derived from an EMBL/GenBank/DDBJ whole genome shotgun (WGS) entry which is preliminary data.</text>
</comment>
<dbReference type="Proteomes" id="UP000185744">
    <property type="component" value="Unassembled WGS sequence"/>
</dbReference>
<proteinExistence type="predicted"/>
<dbReference type="EMBL" id="MSDW01000001">
    <property type="protein sequence ID" value="OKY79076.1"/>
    <property type="molecule type" value="Genomic_DNA"/>
</dbReference>
<dbReference type="Pfam" id="PF16327">
    <property type="entry name" value="CcmF_C"/>
    <property type="match status" value="1"/>
</dbReference>
<keyword evidence="4" id="KW-1185">Reference proteome</keyword>
<organism evidence="3 4">
    <name type="scientific">Methanohalarchaeum thermophilum</name>
    <dbReference type="NCBI Taxonomy" id="1903181"/>
    <lineage>
        <taxon>Archaea</taxon>
        <taxon>Methanobacteriati</taxon>
        <taxon>Methanobacteriota</taxon>
        <taxon>Methanonatronarchaeia</taxon>
        <taxon>Methanonatronarchaeales</taxon>
        <taxon>Methanonatronarchaeaceae</taxon>
        <taxon>Candidatus Methanohalarchaeum</taxon>
    </lineage>
</organism>
<keyword evidence="1" id="KW-1133">Transmembrane helix</keyword>
<feature type="transmembrane region" description="Helical" evidence="1">
    <location>
        <begin position="96"/>
        <end position="117"/>
    </location>
</feature>
<feature type="transmembrane region" description="Helical" evidence="1">
    <location>
        <begin position="137"/>
        <end position="157"/>
    </location>
</feature>
<accession>A0A1Q6DXI6</accession>
<feature type="domain" description="Cytochrome c-type biogenesis protein CcmF C-terminal" evidence="2">
    <location>
        <begin position="19"/>
        <end position="271"/>
    </location>
</feature>
<evidence type="ECO:0000313" key="3">
    <source>
        <dbReference type="EMBL" id="OKY79076.1"/>
    </source>
</evidence>
<dbReference type="InParanoid" id="A0A1Q6DXI6"/>
<name>A0A1Q6DXI6_METT1</name>
<reference evidence="3" key="1">
    <citation type="submission" date="2016-12" db="EMBL/GenBank/DDBJ databases">
        <title>Discovery of methanogenic haloarchaea.</title>
        <authorList>
            <person name="Sorokin D.Y."/>
            <person name="Makarova K.S."/>
            <person name="Abbas B."/>
            <person name="Ferrer M."/>
            <person name="Golyshin P.N."/>
        </authorList>
    </citation>
    <scope>NUCLEOTIDE SEQUENCE [LARGE SCALE GENOMIC DNA]</scope>
    <source>
        <strain evidence="3">HMET1</strain>
    </source>
</reference>
<evidence type="ECO:0000256" key="1">
    <source>
        <dbReference type="SAM" id="Phobius"/>
    </source>
</evidence>
<feature type="transmembrane region" description="Helical" evidence="1">
    <location>
        <begin position="12"/>
        <end position="37"/>
    </location>
</feature>
<keyword evidence="1" id="KW-0812">Transmembrane</keyword>
<sequence length="308" mass="34850">MDSFYEKVNLNDLFLATAILLGIIAFIVFLGIILGYGPADKSYYNFRTGFVMLVLLFVLSACLFLRLYGPRDAFQISIGALAITIFNIILSPVDSIFFNASVPILFVVAFGILIEFIKILRRDTSLYRKSKEIGPHVVHLAIVVILFGVIISSVMGVSEQHRFSSDDKNWEFQGYEIEFMGVDSKDMGFAEKYFYNFLISKEGKALDEVEIVEVKKIKSSYRPGIYSDLKKDIYLSLRGVSESSVVITAKTTPLSSFLWGGTIMLGIGILLREIGSISREQMEKAKDNEAESYEKKFKRELEKHKKDK</sequence>
<feature type="transmembrane region" description="Helical" evidence="1">
    <location>
        <begin position="49"/>
        <end position="68"/>
    </location>
</feature>
<evidence type="ECO:0000313" key="4">
    <source>
        <dbReference type="Proteomes" id="UP000185744"/>
    </source>
</evidence>
<feature type="transmembrane region" description="Helical" evidence="1">
    <location>
        <begin position="256"/>
        <end position="274"/>
    </location>
</feature>
<dbReference type="AlphaFoldDB" id="A0A1Q6DXI6"/>
<dbReference type="InterPro" id="IPR032523">
    <property type="entry name" value="CcmF_C"/>
</dbReference>
<gene>
    <name evidence="3" type="ORF">BTN85_1582</name>
</gene>